<dbReference type="PANTHER" id="PTHR34874:SF1">
    <property type="entry name" value="PROTEIN YCHN"/>
    <property type="match status" value="1"/>
</dbReference>
<organism evidence="1 2">
    <name type="scientific">Aeromonas schubertii</name>
    <dbReference type="NCBI Taxonomy" id="652"/>
    <lineage>
        <taxon>Bacteria</taxon>
        <taxon>Pseudomonadati</taxon>
        <taxon>Pseudomonadota</taxon>
        <taxon>Gammaproteobacteria</taxon>
        <taxon>Aeromonadales</taxon>
        <taxon>Aeromonadaceae</taxon>
        <taxon>Aeromonas</taxon>
    </lineage>
</organism>
<reference evidence="1 2" key="2">
    <citation type="journal article" date="2016" name="Genome Announc.">
        <title>Complete Genome Sequence of the Highly Virulent Aeromonas schubertii Strain WL1483, Isolated from Diseased Snakehead Fish (Channa argus) in China.</title>
        <authorList>
            <person name="Liu L."/>
            <person name="Li N."/>
            <person name="Zhang D."/>
            <person name="Fu X."/>
            <person name="Shi C."/>
            <person name="Lin Q."/>
            <person name="Hao G."/>
        </authorList>
    </citation>
    <scope>NUCLEOTIDE SEQUENCE [LARGE SCALE GENOMIC DNA]</scope>
    <source>
        <strain evidence="1 2">WL1483</strain>
    </source>
</reference>
<dbReference type="STRING" id="652.WL1483_2318"/>
<dbReference type="Proteomes" id="UP000058114">
    <property type="component" value="Chromosome"/>
</dbReference>
<dbReference type="SUPFAM" id="SSF75169">
    <property type="entry name" value="DsrEFH-like"/>
    <property type="match status" value="1"/>
</dbReference>
<dbReference type="EMBL" id="CP013067">
    <property type="protein sequence ID" value="ALP41737.1"/>
    <property type="molecule type" value="Genomic_DNA"/>
</dbReference>
<dbReference type="PANTHER" id="PTHR34874">
    <property type="entry name" value="PROTEIN YCHN"/>
    <property type="match status" value="1"/>
</dbReference>
<dbReference type="GO" id="GO:0005829">
    <property type="term" value="C:cytosol"/>
    <property type="evidence" value="ECO:0007669"/>
    <property type="project" value="TreeGrafter"/>
</dbReference>
<dbReference type="InterPro" id="IPR027396">
    <property type="entry name" value="DsrEFH-like"/>
</dbReference>
<dbReference type="OrthoDB" id="9807918at2"/>
<dbReference type="KEGG" id="asr:WL1483_2318"/>
<gene>
    <name evidence="1" type="ORF">WL1483_2318</name>
</gene>
<dbReference type="Pfam" id="PF02635">
    <property type="entry name" value="DsrE"/>
    <property type="match status" value="1"/>
</dbReference>
<evidence type="ECO:0000313" key="1">
    <source>
        <dbReference type="EMBL" id="ALP41737.1"/>
    </source>
</evidence>
<dbReference type="Gene3D" id="3.40.1260.10">
    <property type="entry name" value="DsrEFH-like"/>
    <property type="match status" value="1"/>
</dbReference>
<accession>A0A0S2SJ49</accession>
<name>A0A0S2SJ49_9GAMM</name>
<dbReference type="PATRIC" id="fig|652.5.peg.3206"/>
<dbReference type="RefSeq" id="WP_050667259.1">
    <property type="nucleotide sequence ID" value="NZ_CDDB01000072.1"/>
</dbReference>
<evidence type="ECO:0000313" key="2">
    <source>
        <dbReference type="Proteomes" id="UP000058114"/>
    </source>
</evidence>
<reference evidence="2" key="1">
    <citation type="submission" date="2015-10" db="EMBL/GenBank/DDBJ databases">
        <title>Complete Genome Sequence of Aeromonas schubertii strain WL1483.</title>
        <authorList>
            <person name="Liu L."/>
        </authorList>
    </citation>
    <scope>NUCLEOTIDE SEQUENCE [LARGE SCALE GENOMIC DNA]</scope>
    <source>
        <strain evidence="2">WL1483</strain>
    </source>
</reference>
<proteinExistence type="predicted"/>
<dbReference type="AlphaFoldDB" id="A0A0S2SJ49"/>
<dbReference type="InterPro" id="IPR003787">
    <property type="entry name" value="Sulphur_relay_DsrE/F-like"/>
</dbReference>
<protein>
    <submittedName>
        <fullName evidence="1">Uncharacterized protein</fullName>
    </submittedName>
</protein>
<sequence>MSQEIVIIANGAPYGSESLFNALRLSLALAEREGVSLRLFLMSDAVTAALPGQAPAEGYNLRQMLEILLAQQVPVRLCKTCCDGRGLSPLPLIEGVEIGTLSELADWTLAADKVLTF</sequence>